<dbReference type="STRING" id="376620.A0J51_02761"/>
<dbReference type="Proteomes" id="UP001156613">
    <property type="component" value="Unassembled WGS sequence"/>
</dbReference>
<reference evidence="6" key="2">
    <citation type="journal article" date="2019" name="Int. J. Syst. Evol. Microbiol.">
        <title>The Global Catalogue of Microorganisms (GCM) 10K type strain sequencing project: providing services to taxonomists for standard genome sequencing and annotation.</title>
        <authorList>
            <consortium name="The Broad Institute Genomics Platform"/>
            <consortium name="The Broad Institute Genome Sequencing Center for Infectious Disease"/>
            <person name="Wu L."/>
            <person name="Ma J."/>
        </authorList>
    </citation>
    <scope>NUCLEOTIDE SEQUENCE [LARGE SCALE GENOMIC DNA]</scope>
    <source>
        <strain evidence="6">NBRC 3271</strain>
    </source>
</reference>
<comment type="similarity">
    <text evidence="1">Belongs to the UPF0337 (CsbD) family.</text>
</comment>
<dbReference type="AlphaFoldDB" id="A0A149S8N5"/>
<name>A0A149S8N5_GLUJA</name>
<organism evidence="4 5">
    <name type="scientific">Gluconobacter japonicus</name>
    <dbReference type="NCBI Taxonomy" id="376620"/>
    <lineage>
        <taxon>Bacteria</taxon>
        <taxon>Pseudomonadati</taxon>
        <taxon>Pseudomonadota</taxon>
        <taxon>Alphaproteobacteria</taxon>
        <taxon>Acetobacterales</taxon>
        <taxon>Acetobacteraceae</taxon>
        <taxon>Gluconobacter</taxon>
    </lineage>
</organism>
<dbReference type="SUPFAM" id="SSF69047">
    <property type="entry name" value="Hypothetical protein YjbJ"/>
    <property type="match status" value="1"/>
</dbReference>
<accession>A0A149S8N5</accession>
<dbReference type="GeneID" id="81475075"/>
<dbReference type="InterPro" id="IPR008462">
    <property type="entry name" value="CsbD"/>
</dbReference>
<dbReference type="RefSeq" id="WP_026017457.1">
    <property type="nucleotide sequence ID" value="NZ_BEWO01000004.1"/>
</dbReference>
<reference evidence="3" key="1">
    <citation type="journal article" date="2014" name="Int. J. Syst. Evol. Microbiol.">
        <title>Complete genome of a new Firmicutes species belonging to the dominant human colonic microbiota ('Ruminococcus bicirculans') reveals two chromosomes and a selective capacity to utilize plant glucans.</title>
        <authorList>
            <consortium name="NISC Comparative Sequencing Program"/>
            <person name="Wegmann U."/>
            <person name="Louis P."/>
            <person name="Goesmann A."/>
            <person name="Henrissat B."/>
            <person name="Duncan S.H."/>
            <person name="Flint H.J."/>
        </authorList>
    </citation>
    <scope>NUCLEOTIDE SEQUENCE</scope>
    <source>
        <strain evidence="3">NBRC 3271</strain>
    </source>
</reference>
<dbReference type="InterPro" id="IPR036629">
    <property type="entry name" value="YjbJ_sf"/>
</dbReference>
<dbReference type="EMBL" id="BSNT01000075">
    <property type="protein sequence ID" value="GLQ61068.1"/>
    <property type="molecule type" value="Genomic_DNA"/>
</dbReference>
<keyword evidence="6" id="KW-1185">Reference proteome</keyword>
<sequence length="63" mass="6711">MSSIEDKIKGATNKVVGKIKEEVGRVTNDEELEGEGVVQNLKGQAQTAKGDVKDAVKKGVDKI</sequence>
<evidence type="ECO:0000259" key="2">
    <source>
        <dbReference type="Pfam" id="PF05532"/>
    </source>
</evidence>
<evidence type="ECO:0000256" key="1">
    <source>
        <dbReference type="ARBA" id="ARBA00009129"/>
    </source>
</evidence>
<proteinExistence type="inferred from homology"/>
<reference evidence="4" key="4">
    <citation type="submission" date="2020-11" db="EMBL/GenBank/DDBJ databases">
        <title>Description of novel Gluconobacter species.</title>
        <authorList>
            <person name="Cleenwerck I."/>
            <person name="Cnockaert M."/>
            <person name="Borremans W."/>
            <person name="Wieme A.D."/>
            <person name="De Vuyst L."/>
            <person name="Vandamme P."/>
        </authorList>
    </citation>
    <scope>NUCLEOTIDE SEQUENCE</scope>
    <source>
        <strain evidence="4">R71697</strain>
    </source>
</reference>
<reference evidence="4" key="3">
    <citation type="submission" date="2020-04" db="EMBL/GenBank/DDBJ databases">
        <authorList>
            <person name="Sombolestani A."/>
        </authorList>
    </citation>
    <scope>NUCLEOTIDE SEQUENCE</scope>
    <source>
        <strain evidence="4">R71697</strain>
    </source>
</reference>
<feature type="domain" description="CsbD-like" evidence="2">
    <location>
        <begin position="6"/>
        <end position="58"/>
    </location>
</feature>
<evidence type="ECO:0000313" key="4">
    <source>
        <dbReference type="EMBL" id="MBF0871222.1"/>
    </source>
</evidence>
<dbReference type="OrthoDB" id="7226109at2"/>
<gene>
    <name evidence="3" type="ORF">GCM10010937_28710</name>
    <name evidence="4" type="ORF">HKD32_10235</name>
</gene>
<dbReference type="EMBL" id="JABCQN010000004">
    <property type="protein sequence ID" value="MBF0871222.1"/>
    <property type="molecule type" value="Genomic_DNA"/>
</dbReference>
<evidence type="ECO:0000313" key="6">
    <source>
        <dbReference type="Proteomes" id="UP001156613"/>
    </source>
</evidence>
<protein>
    <submittedName>
        <fullName evidence="4">CsbD family protein</fullName>
    </submittedName>
</protein>
<dbReference type="Pfam" id="PF05532">
    <property type="entry name" value="CsbD"/>
    <property type="match status" value="1"/>
</dbReference>
<comment type="caution">
    <text evidence="4">The sequence shown here is derived from an EMBL/GenBank/DDBJ whole genome shotgun (WGS) entry which is preliminary data.</text>
</comment>
<dbReference type="Gene3D" id="1.10.1470.10">
    <property type="entry name" value="YjbJ"/>
    <property type="match status" value="1"/>
</dbReference>
<dbReference type="Proteomes" id="UP000661006">
    <property type="component" value="Unassembled WGS sequence"/>
</dbReference>
<reference evidence="3" key="5">
    <citation type="submission" date="2023-01" db="EMBL/GenBank/DDBJ databases">
        <title>Draft genome sequence of Gluconobacter japonicus strain NBRC 3271.</title>
        <authorList>
            <person name="Sun Q."/>
            <person name="Mori K."/>
        </authorList>
    </citation>
    <scope>NUCLEOTIDE SEQUENCE</scope>
    <source>
        <strain evidence="3">NBRC 3271</strain>
    </source>
</reference>
<evidence type="ECO:0000313" key="5">
    <source>
        <dbReference type="Proteomes" id="UP000661006"/>
    </source>
</evidence>
<evidence type="ECO:0000313" key="3">
    <source>
        <dbReference type="EMBL" id="GLQ61068.1"/>
    </source>
</evidence>